<evidence type="ECO:0000313" key="2">
    <source>
        <dbReference type="Proteomes" id="UP001529510"/>
    </source>
</evidence>
<evidence type="ECO:0000313" key="1">
    <source>
        <dbReference type="EMBL" id="KAL0182738.1"/>
    </source>
</evidence>
<gene>
    <name evidence="1" type="ORF">M9458_022113</name>
</gene>
<comment type="caution">
    <text evidence="1">The sequence shown here is derived from an EMBL/GenBank/DDBJ whole genome shotgun (WGS) entry which is preliminary data.</text>
</comment>
<feature type="non-terminal residue" evidence="1">
    <location>
        <position position="66"/>
    </location>
</feature>
<sequence length="66" mass="7309">GLPRIVHHPSDVVVRVGSPATLPPSSGSEMANLLTRTRWMRIHSLSFYQKEVCSSSASPMKRYMPA</sequence>
<accession>A0ABD0Q903</accession>
<name>A0ABD0Q903_CIRMR</name>
<dbReference type="Proteomes" id="UP001529510">
    <property type="component" value="Unassembled WGS sequence"/>
</dbReference>
<dbReference type="AlphaFoldDB" id="A0ABD0Q903"/>
<protein>
    <submittedName>
        <fullName evidence="1">Uncharacterized protein</fullName>
    </submittedName>
</protein>
<dbReference type="EMBL" id="JAMKFB020000010">
    <property type="protein sequence ID" value="KAL0182738.1"/>
    <property type="molecule type" value="Genomic_DNA"/>
</dbReference>
<organism evidence="1 2">
    <name type="scientific">Cirrhinus mrigala</name>
    <name type="common">Mrigala</name>
    <dbReference type="NCBI Taxonomy" id="683832"/>
    <lineage>
        <taxon>Eukaryota</taxon>
        <taxon>Metazoa</taxon>
        <taxon>Chordata</taxon>
        <taxon>Craniata</taxon>
        <taxon>Vertebrata</taxon>
        <taxon>Euteleostomi</taxon>
        <taxon>Actinopterygii</taxon>
        <taxon>Neopterygii</taxon>
        <taxon>Teleostei</taxon>
        <taxon>Ostariophysi</taxon>
        <taxon>Cypriniformes</taxon>
        <taxon>Cyprinidae</taxon>
        <taxon>Labeoninae</taxon>
        <taxon>Labeonini</taxon>
        <taxon>Cirrhinus</taxon>
    </lineage>
</organism>
<keyword evidence="2" id="KW-1185">Reference proteome</keyword>
<reference evidence="1 2" key="1">
    <citation type="submission" date="2024-05" db="EMBL/GenBank/DDBJ databases">
        <title>Genome sequencing and assembly of Indian major carp, Cirrhinus mrigala (Hamilton, 1822).</title>
        <authorList>
            <person name="Mohindra V."/>
            <person name="Chowdhury L.M."/>
            <person name="Lal K."/>
            <person name="Jena J.K."/>
        </authorList>
    </citation>
    <scope>NUCLEOTIDE SEQUENCE [LARGE SCALE GENOMIC DNA]</scope>
    <source>
        <strain evidence="1">CM1030</strain>
        <tissue evidence="1">Blood</tissue>
    </source>
</reference>
<feature type="non-terminal residue" evidence="1">
    <location>
        <position position="1"/>
    </location>
</feature>
<proteinExistence type="predicted"/>